<evidence type="ECO:0000256" key="3">
    <source>
        <dbReference type="ARBA" id="ARBA00022827"/>
    </source>
</evidence>
<name>A0A0U1NH51_9RHOB</name>
<dbReference type="SUPFAM" id="SSF51905">
    <property type="entry name" value="FAD/NAD(P)-binding domain"/>
    <property type="match status" value="1"/>
</dbReference>
<organism evidence="7 8">
    <name type="scientific">Nereida ignava</name>
    <dbReference type="NCBI Taxonomy" id="282199"/>
    <lineage>
        <taxon>Bacteria</taxon>
        <taxon>Pseudomonadati</taxon>
        <taxon>Pseudomonadota</taxon>
        <taxon>Alphaproteobacteria</taxon>
        <taxon>Rhodobacterales</taxon>
        <taxon>Roseobacteraceae</taxon>
        <taxon>Nereida</taxon>
    </lineage>
</organism>
<dbReference type="PRINTS" id="PR00420">
    <property type="entry name" value="RNGMNOXGNASE"/>
</dbReference>
<evidence type="ECO:0000256" key="1">
    <source>
        <dbReference type="ARBA" id="ARBA00001974"/>
    </source>
</evidence>
<dbReference type="OrthoDB" id="4230779at2"/>
<keyword evidence="2" id="KW-0285">Flavoprotein</keyword>
<proteinExistence type="predicted"/>
<dbReference type="Gene3D" id="3.50.50.60">
    <property type="entry name" value="FAD/NAD(P)-binding domain"/>
    <property type="match status" value="1"/>
</dbReference>
<dbReference type="SUPFAM" id="SSF54373">
    <property type="entry name" value="FAD-linked reductases, C-terminal domain"/>
    <property type="match status" value="1"/>
</dbReference>
<keyword evidence="5" id="KW-0503">Monooxygenase</keyword>
<gene>
    <name evidence="7" type="primary">xlnD</name>
    <name evidence="7" type="ORF">NIG5292_00086</name>
</gene>
<dbReference type="EC" id="1.14.13.24" evidence="7"/>
<comment type="cofactor">
    <cofactor evidence="1">
        <name>FAD</name>
        <dbReference type="ChEBI" id="CHEBI:57692"/>
    </cofactor>
</comment>
<dbReference type="GO" id="GO:0018669">
    <property type="term" value="F:3-hydroxybenzoate 6-monooxygenase activity"/>
    <property type="evidence" value="ECO:0007669"/>
    <property type="project" value="UniProtKB-EC"/>
</dbReference>
<keyword evidence="3" id="KW-0274">FAD</keyword>
<evidence type="ECO:0000259" key="6">
    <source>
        <dbReference type="Pfam" id="PF01494"/>
    </source>
</evidence>
<keyword evidence="4 7" id="KW-0560">Oxidoreductase</keyword>
<dbReference type="Pfam" id="PF01494">
    <property type="entry name" value="FAD_binding_3"/>
    <property type="match status" value="1"/>
</dbReference>
<dbReference type="InterPro" id="IPR036188">
    <property type="entry name" value="FAD/NAD-bd_sf"/>
</dbReference>
<evidence type="ECO:0000256" key="5">
    <source>
        <dbReference type="ARBA" id="ARBA00023033"/>
    </source>
</evidence>
<dbReference type="AlphaFoldDB" id="A0A0U1NH51"/>
<keyword evidence="8" id="KW-1185">Reference proteome</keyword>
<protein>
    <submittedName>
        <fullName evidence="7">3-hydroxybenzoate 6-hydroxylase 1</fullName>
        <ecNumber evidence="7">1.14.13.24</ecNumber>
    </submittedName>
</protein>
<evidence type="ECO:0000313" key="8">
    <source>
        <dbReference type="Proteomes" id="UP000048949"/>
    </source>
</evidence>
<reference evidence="7 8" key="1">
    <citation type="submission" date="2015-04" db="EMBL/GenBank/DDBJ databases">
        <authorList>
            <person name="Syromyatnikov M.Y."/>
            <person name="Popov V.N."/>
        </authorList>
    </citation>
    <scope>NUCLEOTIDE SEQUENCE [LARGE SCALE GENOMIC DNA]</scope>
    <source>
        <strain evidence="7 8">CECT 5292</strain>
    </source>
</reference>
<dbReference type="PANTHER" id="PTHR13789:SF318">
    <property type="entry name" value="GERANYLGERANYL DIPHOSPHATE REDUCTASE"/>
    <property type="match status" value="1"/>
</dbReference>
<dbReference type="RefSeq" id="WP_048597373.1">
    <property type="nucleotide sequence ID" value="NZ_CBFHGK010000003.1"/>
</dbReference>
<dbReference type="STRING" id="282199.GCA_001049735_00086"/>
<evidence type="ECO:0000256" key="4">
    <source>
        <dbReference type="ARBA" id="ARBA00023002"/>
    </source>
</evidence>
<sequence>MKSELQHMQIDVVGGGVAGLATARAAAMCGANVRVFEQAPEIREVGAGLQLSPNGMRVIDALGLGVALRDTSLEGRGVVLRNQRGKQVLRMDLTGVDGTFLMAHRADLIAALSHDLADLGIELNLNARIEAGSARRTERALTVAADGARSGLRAALGGDAAPFFTGQVAWRAIIDAHPDEPAEAQVFMGAGRHLVSYPLKGGRRNIVAVQERSTWAADSWSTPDDPEALRAAFADFGGPVPEWLSQVEKVHIWGLFRRPVARKWYGSVNGASAVLVGDAAHPTLPFLAQGANLALEDAWCLPAALAQSLSVDQSGAGVQCGLQLFQDTRRARVMRAIEVANANARNYHIENKALQAVAHAVLRGGSVIAPSAAARKFNWLYGYDVTAAF</sequence>
<evidence type="ECO:0000256" key="2">
    <source>
        <dbReference type="ARBA" id="ARBA00022630"/>
    </source>
</evidence>
<dbReference type="PANTHER" id="PTHR13789">
    <property type="entry name" value="MONOOXYGENASE"/>
    <property type="match status" value="1"/>
</dbReference>
<accession>A0A0U1NH51</accession>
<dbReference type="EMBL" id="CVQV01000002">
    <property type="protein sequence ID" value="CRK74062.1"/>
    <property type="molecule type" value="Genomic_DNA"/>
</dbReference>
<dbReference type="InterPro" id="IPR050493">
    <property type="entry name" value="FAD-dep_Monooxygenase_BioMet"/>
</dbReference>
<dbReference type="InterPro" id="IPR002938">
    <property type="entry name" value="FAD-bd"/>
</dbReference>
<feature type="domain" description="FAD-binding" evidence="6">
    <location>
        <begin position="10"/>
        <end position="338"/>
    </location>
</feature>
<evidence type="ECO:0000313" key="7">
    <source>
        <dbReference type="EMBL" id="CRK74062.1"/>
    </source>
</evidence>
<dbReference type="GO" id="GO:0071949">
    <property type="term" value="F:FAD binding"/>
    <property type="evidence" value="ECO:0007669"/>
    <property type="project" value="InterPro"/>
</dbReference>
<dbReference type="Proteomes" id="UP000048949">
    <property type="component" value="Unassembled WGS sequence"/>
</dbReference>